<dbReference type="PANTHER" id="PTHR43564">
    <property type="entry name" value="KYNURENINE FORMAMIDASE-LIKE PROTEIN"/>
    <property type="match status" value="1"/>
</dbReference>
<feature type="signal peptide" evidence="2">
    <location>
        <begin position="1"/>
        <end position="26"/>
    </location>
</feature>
<protein>
    <recommendedName>
        <fullName evidence="5">Kynurenine formamidase</fullName>
    </recommendedName>
</protein>
<keyword evidence="4" id="KW-1185">Reference proteome</keyword>
<dbReference type="GO" id="GO:0004061">
    <property type="term" value="F:arylformamidase activity"/>
    <property type="evidence" value="ECO:0007669"/>
    <property type="project" value="InterPro"/>
</dbReference>
<dbReference type="InterPro" id="IPR037175">
    <property type="entry name" value="KFase_sf"/>
</dbReference>
<evidence type="ECO:0000313" key="4">
    <source>
        <dbReference type="Proteomes" id="UP001487740"/>
    </source>
</evidence>
<dbReference type="GO" id="GO:0019441">
    <property type="term" value="P:L-tryptophan catabolic process to kynurenine"/>
    <property type="evidence" value="ECO:0007669"/>
    <property type="project" value="InterPro"/>
</dbReference>
<proteinExistence type="inferred from homology"/>
<evidence type="ECO:0000313" key="3">
    <source>
        <dbReference type="EMBL" id="KAK8405168.1"/>
    </source>
</evidence>
<dbReference type="Proteomes" id="UP001487740">
    <property type="component" value="Unassembled WGS sequence"/>
</dbReference>
<feature type="chain" id="PRO_5043486134" description="Kynurenine formamidase" evidence="2">
    <location>
        <begin position="27"/>
        <end position="292"/>
    </location>
</feature>
<comment type="caution">
    <text evidence="3">The sequence shown here is derived from an EMBL/GenBank/DDBJ whole genome shotgun (WGS) entry which is preliminary data.</text>
</comment>
<gene>
    <name evidence="3" type="ORF">O3P69_001619</name>
</gene>
<dbReference type="AlphaFoldDB" id="A0AAW0V103"/>
<dbReference type="Pfam" id="PF04199">
    <property type="entry name" value="Cyclase"/>
    <property type="match status" value="1"/>
</dbReference>
<dbReference type="PANTHER" id="PTHR43564:SF2">
    <property type="entry name" value="BLR6059 PROTEIN"/>
    <property type="match status" value="1"/>
</dbReference>
<reference evidence="3 4" key="1">
    <citation type="submission" date="2023-03" db="EMBL/GenBank/DDBJ databases">
        <title>High-quality genome of Scylla paramamosain provides insights in environmental adaptation.</title>
        <authorList>
            <person name="Zhang L."/>
        </authorList>
    </citation>
    <scope>NUCLEOTIDE SEQUENCE [LARGE SCALE GENOMIC DNA]</scope>
    <source>
        <strain evidence="3">LZ_2023a</strain>
        <tissue evidence="3">Muscle</tissue>
    </source>
</reference>
<dbReference type="Gene3D" id="3.50.30.50">
    <property type="entry name" value="Putative cyclase"/>
    <property type="match status" value="1"/>
</dbReference>
<accession>A0AAW0V103</accession>
<name>A0AAW0V103_SCYPA</name>
<comment type="similarity">
    <text evidence="1">Belongs to the Cyclase 1 superfamily.</text>
</comment>
<dbReference type="SUPFAM" id="SSF102198">
    <property type="entry name" value="Putative cyclase"/>
    <property type="match status" value="1"/>
</dbReference>
<evidence type="ECO:0000256" key="2">
    <source>
        <dbReference type="SAM" id="SignalP"/>
    </source>
</evidence>
<keyword evidence="2" id="KW-0732">Signal</keyword>
<evidence type="ECO:0000256" key="1">
    <source>
        <dbReference type="ARBA" id="ARBA00007865"/>
    </source>
</evidence>
<sequence length="292" mass="32068">MCVCGVMQSPLTLLLVLSVGTASCSGFVDIDLGYEVNENSMHWLTDEPFKWELQSSGYKDGHWYESNRFCTAEHLGTHIDAPLHFAYGKWSVTDIPLEHLICQGVVVDIRDKVKKNPAAELTASDLMTWMNNHGPLPDKALVFVLTGWGSRYGNKTEYFGITNNDTTKLAFPGINPSAAQLLTGYEQASGKRVFGVGIDTASFDHGPSTKFETHIELSKANIYGLENVANLEELPTRGFEVIVMPIKVTGGSGGPTRILARIPEEANAAILSSHPLHNYFILPLIATVLRLF</sequence>
<evidence type="ECO:0008006" key="5">
    <source>
        <dbReference type="Google" id="ProtNLM"/>
    </source>
</evidence>
<dbReference type="EMBL" id="JARAKH010000003">
    <property type="protein sequence ID" value="KAK8405168.1"/>
    <property type="molecule type" value="Genomic_DNA"/>
</dbReference>
<dbReference type="InterPro" id="IPR007325">
    <property type="entry name" value="KFase/CYL"/>
</dbReference>
<organism evidence="3 4">
    <name type="scientific">Scylla paramamosain</name>
    <name type="common">Mud crab</name>
    <dbReference type="NCBI Taxonomy" id="85552"/>
    <lineage>
        <taxon>Eukaryota</taxon>
        <taxon>Metazoa</taxon>
        <taxon>Ecdysozoa</taxon>
        <taxon>Arthropoda</taxon>
        <taxon>Crustacea</taxon>
        <taxon>Multicrustacea</taxon>
        <taxon>Malacostraca</taxon>
        <taxon>Eumalacostraca</taxon>
        <taxon>Eucarida</taxon>
        <taxon>Decapoda</taxon>
        <taxon>Pleocyemata</taxon>
        <taxon>Brachyura</taxon>
        <taxon>Eubrachyura</taxon>
        <taxon>Portunoidea</taxon>
        <taxon>Portunidae</taxon>
        <taxon>Portuninae</taxon>
        <taxon>Scylla</taxon>
    </lineage>
</organism>